<dbReference type="Proteomes" id="UP000790709">
    <property type="component" value="Unassembled WGS sequence"/>
</dbReference>
<name>A0ACB8B4W9_9AGAM</name>
<gene>
    <name evidence="1" type="ORF">BV22DRAFT_1020707</name>
</gene>
<proteinExistence type="predicted"/>
<sequence length="131" mass="14144">EGQVGDVMAVTMSPDYYCILSSSVDHTIQVWNAQTTISTTVHRGCISCVSVSSDGVYLVSGPGGEAKDMGCRNRGPFKGHTGWKSSVVYRTGIASTGKRIASSSLSKTIRMWDIEIKDHTQLSQHSRTTTT</sequence>
<comment type="caution">
    <text evidence="1">The sequence shown here is derived from an EMBL/GenBank/DDBJ whole genome shotgun (WGS) entry which is preliminary data.</text>
</comment>
<feature type="non-terminal residue" evidence="1">
    <location>
        <position position="1"/>
    </location>
</feature>
<evidence type="ECO:0000313" key="2">
    <source>
        <dbReference type="Proteomes" id="UP000790709"/>
    </source>
</evidence>
<protein>
    <submittedName>
        <fullName evidence="1">Uncharacterized protein</fullName>
    </submittedName>
</protein>
<evidence type="ECO:0000313" key="1">
    <source>
        <dbReference type="EMBL" id="KAH7920710.1"/>
    </source>
</evidence>
<organism evidence="1 2">
    <name type="scientific">Leucogyrophana mollusca</name>
    <dbReference type="NCBI Taxonomy" id="85980"/>
    <lineage>
        <taxon>Eukaryota</taxon>
        <taxon>Fungi</taxon>
        <taxon>Dikarya</taxon>
        <taxon>Basidiomycota</taxon>
        <taxon>Agaricomycotina</taxon>
        <taxon>Agaricomycetes</taxon>
        <taxon>Agaricomycetidae</taxon>
        <taxon>Boletales</taxon>
        <taxon>Boletales incertae sedis</taxon>
        <taxon>Leucogyrophana</taxon>
    </lineage>
</organism>
<reference evidence="1" key="1">
    <citation type="journal article" date="2021" name="New Phytol.">
        <title>Evolutionary innovations through gain and loss of genes in the ectomycorrhizal Boletales.</title>
        <authorList>
            <person name="Wu G."/>
            <person name="Miyauchi S."/>
            <person name="Morin E."/>
            <person name="Kuo A."/>
            <person name="Drula E."/>
            <person name="Varga T."/>
            <person name="Kohler A."/>
            <person name="Feng B."/>
            <person name="Cao Y."/>
            <person name="Lipzen A."/>
            <person name="Daum C."/>
            <person name="Hundley H."/>
            <person name="Pangilinan J."/>
            <person name="Johnson J."/>
            <person name="Barry K."/>
            <person name="LaButti K."/>
            <person name="Ng V."/>
            <person name="Ahrendt S."/>
            <person name="Min B."/>
            <person name="Choi I.G."/>
            <person name="Park H."/>
            <person name="Plett J.M."/>
            <person name="Magnuson J."/>
            <person name="Spatafora J.W."/>
            <person name="Nagy L.G."/>
            <person name="Henrissat B."/>
            <person name="Grigoriev I.V."/>
            <person name="Yang Z.L."/>
            <person name="Xu J."/>
            <person name="Martin F.M."/>
        </authorList>
    </citation>
    <scope>NUCLEOTIDE SEQUENCE</scope>
    <source>
        <strain evidence="1">KUC20120723A-06</strain>
    </source>
</reference>
<accession>A0ACB8B4W9</accession>
<dbReference type="EMBL" id="MU266563">
    <property type="protein sequence ID" value="KAH7920710.1"/>
    <property type="molecule type" value="Genomic_DNA"/>
</dbReference>
<keyword evidence="2" id="KW-1185">Reference proteome</keyword>